<dbReference type="Proteomes" id="UP000663887">
    <property type="component" value="Unassembled WGS sequence"/>
</dbReference>
<evidence type="ECO:0000313" key="7">
    <source>
        <dbReference type="Proteomes" id="UP000663856"/>
    </source>
</evidence>
<dbReference type="Proteomes" id="UP000663856">
    <property type="component" value="Unassembled WGS sequence"/>
</dbReference>
<dbReference type="EMBL" id="CAJNOW010016359">
    <property type="protein sequence ID" value="CAF1649735.1"/>
    <property type="molecule type" value="Genomic_DNA"/>
</dbReference>
<evidence type="ECO:0000313" key="5">
    <source>
        <dbReference type="EMBL" id="CAF2026617.1"/>
    </source>
</evidence>
<organism evidence="4 7">
    <name type="scientific">Rotaria magnacalcarata</name>
    <dbReference type="NCBI Taxonomy" id="392030"/>
    <lineage>
        <taxon>Eukaryota</taxon>
        <taxon>Metazoa</taxon>
        <taxon>Spiralia</taxon>
        <taxon>Gnathifera</taxon>
        <taxon>Rotifera</taxon>
        <taxon>Eurotatoria</taxon>
        <taxon>Bdelloidea</taxon>
        <taxon>Philodinida</taxon>
        <taxon>Philodinidae</taxon>
        <taxon>Rotaria</taxon>
    </lineage>
</organism>
<dbReference type="EMBL" id="CAJNRG010001051">
    <property type="protein sequence ID" value="CAF2026617.1"/>
    <property type="molecule type" value="Genomic_DNA"/>
</dbReference>
<accession>A0A816KX69</accession>
<evidence type="ECO:0000313" key="3">
    <source>
        <dbReference type="EMBL" id="CAF1649735.1"/>
    </source>
</evidence>
<dbReference type="Proteomes" id="UP000663824">
    <property type="component" value="Unassembled WGS sequence"/>
</dbReference>
<evidence type="ECO:0000313" key="6">
    <source>
        <dbReference type="EMBL" id="CAF2229942.1"/>
    </source>
</evidence>
<dbReference type="EMBL" id="CAJNRE010020375">
    <property type="protein sequence ID" value="CAF2229942.1"/>
    <property type="molecule type" value="Genomic_DNA"/>
</dbReference>
<dbReference type="EMBL" id="CAJNOV010014529">
    <property type="protein sequence ID" value="CAF1553225.1"/>
    <property type="molecule type" value="Genomic_DNA"/>
</dbReference>
<dbReference type="AlphaFoldDB" id="A0A816KX69"/>
<gene>
    <name evidence="2" type="ORF">CJN711_LOCUS30569</name>
    <name evidence="3" type="ORF">KQP761_LOCUS29744</name>
    <name evidence="6" type="ORF">MBJ925_LOCUS36833</name>
    <name evidence="4" type="ORF">WKI299_LOCUS271</name>
    <name evidence="5" type="ORF">XDN619_LOCUS4608</name>
</gene>
<feature type="compositionally biased region" description="Polar residues" evidence="1">
    <location>
        <begin position="40"/>
        <end position="51"/>
    </location>
</feature>
<reference evidence="4" key="1">
    <citation type="submission" date="2021-02" db="EMBL/GenBank/DDBJ databases">
        <authorList>
            <person name="Nowell W R."/>
        </authorList>
    </citation>
    <scope>NUCLEOTIDE SEQUENCE</scope>
</reference>
<dbReference type="EMBL" id="CAJNRF010000013">
    <property type="protein sequence ID" value="CAF1928998.1"/>
    <property type="molecule type" value="Genomic_DNA"/>
</dbReference>
<evidence type="ECO:0000313" key="2">
    <source>
        <dbReference type="EMBL" id="CAF1553225.1"/>
    </source>
</evidence>
<dbReference type="Proteomes" id="UP000663855">
    <property type="component" value="Unassembled WGS sequence"/>
</dbReference>
<protein>
    <submittedName>
        <fullName evidence="4">Uncharacterized protein</fullName>
    </submittedName>
</protein>
<feature type="region of interest" description="Disordered" evidence="1">
    <location>
        <begin position="1"/>
        <end position="61"/>
    </location>
</feature>
<feature type="compositionally biased region" description="Polar residues" evidence="1">
    <location>
        <begin position="11"/>
        <end position="21"/>
    </location>
</feature>
<evidence type="ECO:0000256" key="1">
    <source>
        <dbReference type="SAM" id="MobiDB-lite"/>
    </source>
</evidence>
<comment type="caution">
    <text evidence="4">The sequence shown here is derived from an EMBL/GenBank/DDBJ whole genome shotgun (WGS) entry which is preliminary data.</text>
</comment>
<feature type="compositionally biased region" description="Basic and acidic residues" evidence="1">
    <location>
        <begin position="24"/>
        <end position="37"/>
    </location>
</feature>
<name>A0A816KX69_9BILA</name>
<proteinExistence type="predicted"/>
<dbReference type="Proteomes" id="UP000663834">
    <property type="component" value="Unassembled WGS sequence"/>
</dbReference>
<sequence length="135" mass="15123">MGACLGKKGSKYSTQYKTQLKQPKKQDIILDDIEPKEPSPSLSKKLQNTDGVTEENNGEFRTSELVESSIDSEIELIIDEQKKINEVLSQPFLSRIVSVTESELECELANLIYGHPEIDYVDKSLTSITNKSNNS</sequence>
<dbReference type="OrthoDB" id="10034793at2759"/>
<evidence type="ECO:0000313" key="4">
    <source>
        <dbReference type="EMBL" id="CAF1928998.1"/>
    </source>
</evidence>